<evidence type="ECO:0008006" key="3">
    <source>
        <dbReference type="Google" id="ProtNLM"/>
    </source>
</evidence>
<dbReference type="GO" id="GO:0008017">
    <property type="term" value="F:microtubule binding"/>
    <property type="evidence" value="ECO:0007669"/>
    <property type="project" value="InterPro"/>
</dbReference>
<dbReference type="PANTHER" id="PTHR46369">
    <property type="entry name" value="PROTEIN CELLULOSE SYNTHASE INTERACTIVE 1"/>
    <property type="match status" value="1"/>
</dbReference>
<dbReference type="AlphaFoldDB" id="A0AAV1A5S9"/>
<dbReference type="InterPro" id="IPR011989">
    <property type="entry name" value="ARM-like"/>
</dbReference>
<dbReference type="InterPro" id="IPR044297">
    <property type="entry name" value="CSI1/2/3"/>
</dbReference>
<dbReference type="GO" id="GO:0051211">
    <property type="term" value="P:anisotropic cell growth"/>
    <property type="evidence" value="ECO:0007669"/>
    <property type="project" value="InterPro"/>
</dbReference>
<dbReference type="Gene3D" id="1.25.10.10">
    <property type="entry name" value="Leucine-rich Repeat Variant"/>
    <property type="match status" value="1"/>
</dbReference>
<keyword evidence="2" id="KW-1185">Reference proteome</keyword>
<proteinExistence type="predicted"/>
<name>A0AAV1A5S9_VICFA</name>
<gene>
    <name evidence="1" type="ORF">VFH_III138520</name>
</gene>
<organism evidence="1 2">
    <name type="scientific">Vicia faba</name>
    <name type="common">Broad bean</name>
    <name type="synonym">Faba vulgaris</name>
    <dbReference type="NCBI Taxonomy" id="3906"/>
    <lineage>
        <taxon>Eukaryota</taxon>
        <taxon>Viridiplantae</taxon>
        <taxon>Streptophyta</taxon>
        <taxon>Embryophyta</taxon>
        <taxon>Tracheophyta</taxon>
        <taxon>Spermatophyta</taxon>
        <taxon>Magnoliopsida</taxon>
        <taxon>eudicotyledons</taxon>
        <taxon>Gunneridae</taxon>
        <taxon>Pentapetalae</taxon>
        <taxon>rosids</taxon>
        <taxon>fabids</taxon>
        <taxon>Fabales</taxon>
        <taxon>Fabaceae</taxon>
        <taxon>Papilionoideae</taxon>
        <taxon>50 kb inversion clade</taxon>
        <taxon>NPAAA clade</taxon>
        <taxon>Hologalegina</taxon>
        <taxon>IRL clade</taxon>
        <taxon>Fabeae</taxon>
        <taxon>Vicia</taxon>
    </lineage>
</organism>
<dbReference type="SUPFAM" id="SSF48371">
    <property type="entry name" value="ARM repeat"/>
    <property type="match status" value="1"/>
</dbReference>
<evidence type="ECO:0000313" key="2">
    <source>
        <dbReference type="Proteomes" id="UP001157006"/>
    </source>
</evidence>
<dbReference type="GO" id="GO:0010330">
    <property type="term" value="C:cellulose synthase complex"/>
    <property type="evidence" value="ECO:0007669"/>
    <property type="project" value="InterPro"/>
</dbReference>
<dbReference type="Proteomes" id="UP001157006">
    <property type="component" value="Chromosome 3"/>
</dbReference>
<accession>A0AAV1A5S9</accession>
<dbReference type="GO" id="GO:2001006">
    <property type="term" value="P:regulation of cellulose biosynthetic process"/>
    <property type="evidence" value="ECO:0007669"/>
    <property type="project" value="InterPro"/>
</dbReference>
<dbReference type="EMBL" id="OX451738">
    <property type="protein sequence ID" value="CAI8604554.1"/>
    <property type="molecule type" value="Genomic_DNA"/>
</dbReference>
<sequence>MMEDASFCSKLLTADATKQLLKLLGPDNDAPVRAKAEGAIKSLFAQCQDARKEIANCNGIPSLINATIAPSKEFMQREHDQAIHENSISALANISDGLSYVISNLSKSLESCSSPTQTADSLGALASALMIYDGKEEYTKVSDPLAFEQTLLEKFKPCSPFGSLARLLFRLDLVILLSLLSSFKKLFNTDTSVFKDVSGVRFMLDTYVNNYI</sequence>
<dbReference type="PANTHER" id="PTHR46369:SF2">
    <property type="entry name" value="PROTEIN CELLULOSE SYNTHASE INTERACTIVE 1"/>
    <property type="match status" value="1"/>
</dbReference>
<protein>
    <recommendedName>
        <fullName evidence="3">ARM repeat superfamily protein</fullName>
    </recommendedName>
</protein>
<reference evidence="1 2" key="1">
    <citation type="submission" date="2023-01" db="EMBL/GenBank/DDBJ databases">
        <authorList>
            <person name="Kreplak J."/>
        </authorList>
    </citation>
    <scope>NUCLEOTIDE SEQUENCE [LARGE SCALE GENOMIC DNA]</scope>
</reference>
<evidence type="ECO:0000313" key="1">
    <source>
        <dbReference type="EMBL" id="CAI8604554.1"/>
    </source>
</evidence>
<dbReference type="InterPro" id="IPR016024">
    <property type="entry name" value="ARM-type_fold"/>
</dbReference>